<keyword evidence="2" id="KW-1185">Reference proteome</keyword>
<evidence type="ECO:0000313" key="2">
    <source>
        <dbReference type="Proteomes" id="UP001386955"/>
    </source>
</evidence>
<dbReference type="EMBL" id="JAYMYS010000009">
    <property type="protein sequence ID" value="KAK7380095.1"/>
    <property type="molecule type" value="Genomic_DNA"/>
</dbReference>
<name>A0AAN9NWX2_PSOTE</name>
<gene>
    <name evidence="1" type="ORF">VNO78_32498</name>
</gene>
<organism evidence="1 2">
    <name type="scientific">Psophocarpus tetragonolobus</name>
    <name type="common">Winged bean</name>
    <name type="synonym">Dolichos tetragonolobus</name>
    <dbReference type="NCBI Taxonomy" id="3891"/>
    <lineage>
        <taxon>Eukaryota</taxon>
        <taxon>Viridiplantae</taxon>
        <taxon>Streptophyta</taxon>
        <taxon>Embryophyta</taxon>
        <taxon>Tracheophyta</taxon>
        <taxon>Spermatophyta</taxon>
        <taxon>Magnoliopsida</taxon>
        <taxon>eudicotyledons</taxon>
        <taxon>Gunneridae</taxon>
        <taxon>Pentapetalae</taxon>
        <taxon>rosids</taxon>
        <taxon>fabids</taxon>
        <taxon>Fabales</taxon>
        <taxon>Fabaceae</taxon>
        <taxon>Papilionoideae</taxon>
        <taxon>50 kb inversion clade</taxon>
        <taxon>NPAAA clade</taxon>
        <taxon>indigoferoid/millettioid clade</taxon>
        <taxon>Phaseoleae</taxon>
        <taxon>Psophocarpus</taxon>
    </lineage>
</organism>
<dbReference type="Proteomes" id="UP001386955">
    <property type="component" value="Unassembled WGS sequence"/>
</dbReference>
<evidence type="ECO:0000313" key="1">
    <source>
        <dbReference type="EMBL" id="KAK7380095.1"/>
    </source>
</evidence>
<protein>
    <submittedName>
        <fullName evidence="1">Uncharacterized protein</fullName>
    </submittedName>
</protein>
<comment type="caution">
    <text evidence="1">The sequence shown here is derived from an EMBL/GenBank/DDBJ whole genome shotgun (WGS) entry which is preliminary data.</text>
</comment>
<accession>A0AAN9NWX2</accession>
<proteinExistence type="predicted"/>
<dbReference type="AlphaFoldDB" id="A0AAN9NWX2"/>
<sequence>MLECLENLNKRNGWQEVPITQGPFCQAQAETYGEMKIVSRSIMVVAGSFREGQYLWVLAKSIGTSSLVPNEIIMWKLAEMEDPDRKMADLSGFGDGVGLQI</sequence>
<reference evidence="1 2" key="1">
    <citation type="submission" date="2024-01" db="EMBL/GenBank/DDBJ databases">
        <title>The genomes of 5 underutilized Papilionoideae crops provide insights into root nodulation and disease resistanc.</title>
        <authorList>
            <person name="Jiang F."/>
        </authorList>
    </citation>
    <scope>NUCLEOTIDE SEQUENCE [LARGE SCALE GENOMIC DNA]</scope>
    <source>
        <strain evidence="1">DUOXIRENSHENG_FW03</strain>
        <tissue evidence="1">Leaves</tissue>
    </source>
</reference>